<proteinExistence type="predicted"/>
<feature type="region of interest" description="Disordered" evidence="1">
    <location>
        <begin position="30"/>
        <end position="50"/>
    </location>
</feature>
<reference evidence="2" key="1">
    <citation type="submission" date="2021-01" db="EMBL/GenBank/DDBJ databases">
        <authorList>
            <consortium name="Genoscope - CEA"/>
            <person name="William W."/>
        </authorList>
    </citation>
    <scope>NUCLEOTIDE SEQUENCE</scope>
</reference>
<evidence type="ECO:0000313" key="2">
    <source>
        <dbReference type="EMBL" id="CAD8130193.1"/>
    </source>
</evidence>
<protein>
    <submittedName>
        <fullName evidence="2">Uncharacterized protein</fullName>
    </submittedName>
</protein>
<sequence>MGIKDCQMNQSEINQNMDDREKQCKEVVNTHRDLGLTNENSKSSHDQKYR</sequence>
<evidence type="ECO:0000256" key="1">
    <source>
        <dbReference type="SAM" id="MobiDB-lite"/>
    </source>
</evidence>
<gene>
    <name evidence="2" type="ORF">PSON_ATCC_30995.1.T2680020</name>
</gene>
<dbReference type="EMBL" id="CAJJDN010000268">
    <property type="protein sequence ID" value="CAD8130193.1"/>
    <property type="molecule type" value="Genomic_DNA"/>
</dbReference>
<dbReference type="AlphaFoldDB" id="A0A8S1RSA0"/>
<dbReference type="Proteomes" id="UP000692954">
    <property type="component" value="Unassembled WGS sequence"/>
</dbReference>
<feature type="compositionally biased region" description="Polar residues" evidence="1">
    <location>
        <begin position="7"/>
        <end position="16"/>
    </location>
</feature>
<name>A0A8S1RSA0_9CILI</name>
<feature type="region of interest" description="Disordered" evidence="1">
    <location>
        <begin position="1"/>
        <end position="20"/>
    </location>
</feature>
<evidence type="ECO:0000313" key="3">
    <source>
        <dbReference type="Proteomes" id="UP000692954"/>
    </source>
</evidence>
<accession>A0A8S1RSA0</accession>
<keyword evidence="3" id="KW-1185">Reference proteome</keyword>
<comment type="caution">
    <text evidence="2">The sequence shown here is derived from an EMBL/GenBank/DDBJ whole genome shotgun (WGS) entry which is preliminary data.</text>
</comment>
<organism evidence="2 3">
    <name type="scientific">Paramecium sonneborni</name>
    <dbReference type="NCBI Taxonomy" id="65129"/>
    <lineage>
        <taxon>Eukaryota</taxon>
        <taxon>Sar</taxon>
        <taxon>Alveolata</taxon>
        <taxon>Ciliophora</taxon>
        <taxon>Intramacronucleata</taxon>
        <taxon>Oligohymenophorea</taxon>
        <taxon>Peniculida</taxon>
        <taxon>Parameciidae</taxon>
        <taxon>Paramecium</taxon>
    </lineage>
</organism>